<dbReference type="VEuPathDB" id="FungiDB:ASPWEDRAFT_23948"/>
<dbReference type="STRING" id="1073089.A0A1L9S448"/>
<dbReference type="Gene3D" id="1.25.40.440">
    <property type="entry name" value="Nucleoporin, helical domain, central subdomain"/>
    <property type="match status" value="1"/>
</dbReference>
<dbReference type="RefSeq" id="XP_040695579.1">
    <property type="nucleotide sequence ID" value="XM_040832547.1"/>
</dbReference>
<feature type="region of interest" description="Disordered" evidence="12">
    <location>
        <begin position="1"/>
        <end position="75"/>
    </location>
</feature>
<evidence type="ECO:0000256" key="11">
    <source>
        <dbReference type="ARBA" id="ARBA00023242"/>
    </source>
</evidence>
<keyword evidence="10" id="KW-0472">Membrane</keyword>
<dbReference type="InterPro" id="IPR004870">
    <property type="entry name" value="Nucleoporin_Nup155"/>
</dbReference>
<protein>
    <recommendedName>
        <fullName evidence="17">Non-repetitive nucleoporin</fullName>
    </recommendedName>
</protein>
<accession>A0A1L9S448</accession>
<comment type="subcellular location">
    <subcellularLocation>
        <location evidence="1">Nucleus membrane</location>
        <topology evidence="1">Peripheral membrane protein</topology>
        <orientation evidence="1">Cytoplasmic side</orientation>
    </subcellularLocation>
    <subcellularLocation>
        <location evidence="3">Nucleus membrane</location>
        <topology evidence="3">Peripheral membrane protein</topology>
        <orientation evidence="3">Nucleoplasmic side</orientation>
    </subcellularLocation>
    <subcellularLocation>
        <location evidence="2">Nucleus</location>
        <location evidence="2">Nuclear pore complex</location>
    </subcellularLocation>
</comment>
<evidence type="ECO:0008006" key="17">
    <source>
        <dbReference type="Google" id="ProtNLM"/>
    </source>
</evidence>
<dbReference type="InterPro" id="IPR042537">
    <property type="entry name" value="Nucleoporin_Nup155_C_2"/>
</dbReference>
<dbReference type="InterPro" id="IPR042533">
    <property type="entry name" value="Nucleoporin_Nup155_C_1"/>
</dbReference>
<feature type="domain" description="Nucleoporin Nup133/Nup155-like N-terminal" evidence="14">
    <location>
        <begin position="113"/>
        <end position="567"/>
    </location>
</feature>
<keyword evidence="7" id="KW-0653">Protein transport</keyword>
<evidence type="ECO:0000256" key="9">
    <source>
        <dbReference type="ARBA" id="ARBA00023132"/>
    </source>
</evidence>
<feature type="domain" description="Nucleoporin Nup133/Nup155-like C-terminal" evidence="13">
    <location>
        <begin position="673"/>
        <end position="1335"/>
    </location>
</feature>
<evidence type="ECO:0000313" key="16">
    <source>
        <dbReference type="Proteomes" id="UP000184383"/>
    </source>
</evidence>
<evidence type="ECO:0000256" key="3">
    <source>
        <dbReference type="ARBA" id="ARBA00004620"/>
    </source>
</evidence>
<dbReference type="InterPro" id="IPR007187">
    <property type="entry name" value="Nucleoporin_Nup133/Nup155_C"/>
</dbReference>
<sequence>MSYPTLPPTFTPQKPLPGAYFQTPAPSNAQNAPFFSPKQAAPAPAPVEQGSPASLPKLPPAASKSKFQTLSTEERAARTVNDTLVQESRYPDLDSYLSQGFSSDYDIPVSPSWAPFQKVKMYNIPDQIFDQYNRAQVSTSMGLFAELNHAWVAIDNALYIWDYTHPNPQLVGFEDQPNSINAVKLAKPRAGVFLPSITHLLVISTTADVILLGMGCETTVGGARQVSLYQTGMSTSIRGLDIHVFASSDSTGRIFFGGSSDNDIYEFTYQQEEKWFQGRCSKVNHTSSRLSAFTPSLSFTQKEFENVEQMEIDDTRRLLYTLSSSSTIRVFHMKPDGTLALAITKPALDIYSNIGHIIASNETLNPKVKIVSISPIPAAEASRYHLMATTATGYRIYLSATGSYSWSPAPNGANAPTSMQAHHVKTPPFDNPSSAALGLGIPGQPRFQQPVSSKVPIHSLDPTRFTVRYPPGYFFCFTCKDSMQKSDSLFISSPDSGRVARAQDTVMPGKASETAIWLSLGSRAEDIGLCSPSAAASTTPGGFGNELAIQFDNPAAEIAILTNTGIHVIRRRRLVDMFAALVRGGGGGDEGLEGEIKNFIRTYGRSETLATALAVACGQGVEISTDSRLTQINDPDVLEFARKVFIDYGGRPTMNENAVADSSTPAVDSVVPSPRHAGIALYLSRLMRSIWRKEIATVGSSPTGAQTVSPSVAISKLQTVQKDLSALQDFFKSNKNFIEGLSGPEALARVSTKQEETALQAEHRALHSLVQLVSHTIEGISFVLVLFDEKVDEIVATLPDESKQRFLSLTFEELFSTSKGHDIAKELVKGIVNRNIAKGSNVETVADALRRRCGSFCSAEDVVVFKAQELLKRATEAGSSSELGRNLLNESLHLYQQVSDSLPMDYLLSAVETYISNQFFAGAIQLALNVAARSDKANMALSWIVDGRPEDDSRRDYFYFRKQCYDLIFKVIIAVDNLAANDPGVVDGQFTIVAKRKNEAYGVISDSTDEVFLTNLYDWYLEQGWTDRLLQTDSAFVVTYLQRKSADDIAHADLLWRYYAQSQRFFEAANVQYQLAQSAFALPLSRRIEYLGRARANASTFTPDVGRQSRQRLLQEVSNMIDVSNIQDDLLQRLKDDRRIAPERKPEVLKDVDGPIMDISTLFNQFADPASYYDICLQIFYLADHRNSADIRSTWQHLFQDLHDETVEKGEPQPYEAVIEKVRSLGSRLRMSEIVFPIPELLPMLERYALEHQRGVGPPTWVADLFLDLGVAHETIYTVLEAMYYTDEAPFHGSNRKYIAKDLLYLIDIWFHETVRLGGIVFGSDLVAERISETLLLLQQGGIAPEQMQLAHELRTRIEDILR</sequence>
<dbReference type="GO" id="GO:0006606">
    <property type="term" value="P:protein import into nucleus"/>
    <property type="evidence" value="ECO:0007669"/>
    <property type="project" value="TreeGrafter"/>
</dbReference>
<evidence type="ECO:0000313" key="15">
    <source>
        <dbReference type="EMBL" id="OJJ41903.1"/>
    </source>
</evidence>
<dbReference type="GO" id="GO:0017056">
    <property type="term" value="F:structural constituent of nuclear pore"/>
    <property type="evidence" value="ECO:0007669"/>
    <property type="project" value="InterPro"/>
</dbReference>
<evidence type="ECO:0000256" key="5">
    <source>
        <dbReference type="ARBA" id="ARBA00022448"/>
    </source>
</evidence>
<keyword evidence="16" id="KW-1185">Reference proteome</keyword>
<organism evidence="15 16">
    <name type="scientific">Aspergillus wentii DTO 134E9</name>
    <dbReference type="NCBI Taxonomy" id="1073089"/>
    <lineage>
        <taxon>Eukaryota</taxon>
        <taxon>Fungi</taxon>
        <taxon>Dikarya</taxon>
        <taxon>Ascomycota</taxon>
        <taxon>Pezizomycotina</taxon>
        <taxon>Eurotiomycetes</taxon>
        <taxon>Eurotiomycetidae</taxon>
        <taxon>Eurotiales</taxon>
        <taxon>Aspergillaceae</taxon>
        <taxon>Aspergillus</taxon>
        <taxon>Aspergillus subgen. Cremei</taxon>
    </lineage>
</organism>
<dbReference type="GO" id="GO:0051292">
    <property type="term" value="P:nuclear pore complex assembly"/>
    <property type="evidence" value="ECO:0007669"/>
    <property type="project" value="UniProtKB-ARBA"/>
</dbReference>
<feature type="compositionally biased region" description="Polar residues" evidence="12">
    <location>
        <begin position="24"/>
        <end position="33"/>
    </location>
</feature>
<dbReference type="GO" id="GO:0031965">
    <property type="term" value="C:nuclear membrane"/>
    <property type="evidence" value="ECO:0007669"/>
    <property type="project" value="UniProtKB-SubCell"/>
</dbReference>
<dbReference type="Pfam" id="PF08801">
    <property type="entry name" value="Nucleoporin_N"/>
    <property type="match status" value="1"/>
</dbReference>
<keyword evidence="8" id="KW-0811">Translocation</keyword>
<keyword evidence="6" id="KW-0509">mRNA transport</keyword>
<reference evidence="16" key="1">
    <citation type="journal article" date="2017" name="Genome Biol.">
        <title>Comparative genomics reveals high biological diversity and specific adaptations in the industrially and medically important fungal genus Aspergillus.</title>
        <authorList>
            <person name="de Vries R.P."/>
            <person name="Riley R."/>
            <person name="Wiebenga A."/>
            <person name="Aguilar-Osorio G."/>
            <person name="Amillis S."/>
            <person name="Uchima C.A."/>
            <person name="Anderluh G."/>
            <person name="Asadollahi M."/>
            <person name="Askin M."/>
            <person name="Barry K."/>
            <person name="Battaglia E."/>
            <person name="Bayram O."/>
            <person name="Benocci T."/>
            <person name="Braus-Stromeyer S.A."/>
            <person name="Caldana C."/>
            <person name="Canovas D."/>
            <person name="Cerqueira G.C."/>
            <person name="Chen F."/>
            <person name="Chen W."/>
            <person name="Choi C."/>
            <person name="Clum A."/>
            <person name="Dos Santos R.A."/>
            <person name="Damasio A.R."/>
            <person name="Diallinas G."/>
            <person name="Emri T."/>
            <person name="Fekete E."/>
            <person name="Flipphi M."/>
            <person name="Freyberg S."/>
            <person name="Gallo A."/>
            <person name="Gournas C."/>
            <person name="Habgood R."/>
            <person name="Hainaut M."/>
            <person name="Harispe M.L."/>
            <person name="Henrissat B."/>
            <person name="Hilden K.S."/>
            <person name="Hope R."/>
            <person name="Hossain A."/>
            <person name="Karabika E."/>
            <person name="Karaffa L."/>
            <person name="Karanyi Z."/>
            <person name="Krasevec N."/>
            <person name="Kuo A."/>
            <person name="Kusch H."/>
            <person name="LaButti K."/>
            <person name="Lagendijk E.L."/>
            <person name="Lapidus A."/>
            <person name="Levasseur A."/>
            <person name="Lindquist E."/>
            <person name="Lipzen A."/>
            <person name="Logrieco A.F."/>
            <person name="MacCabe A."/>
            <person name="Maekelae M.R."/>
            <person name="Malavazi I."/>
            <person name="Melin P."/>
            <person name="Meyer V."/>
            <person name="Mielnichuk N."/>
            <person name="Miskei M."/>
            <person name="Molnar A.P."/>
            <person name="Mule G."/>
            <person name="Ngan C.Y."/>
            <person name="Orejas M."/>
            <person name="Orosz E."/>
            <person name="Ouedraogo J.P."/>
            <person name="Overkamp K.M."/>
            <person name="Park H.-S."/>
            <person name="Perrone G."/>
            <person name="Piumi F."/>
            <person name="Punt P.J."/>
            <person name="Ram A.F."/>
            <person name="Ramon A."/>
            <person name="Rauscher S."/>
            <person name="Record E."/>
            <person name="Riano-Pachon D.M."/>
            <person name="Robert V."/>
            <person name="Roehrig J."/>
            <person name="Ruller R."/>
            <person name="Salamov A."/>
            <person name="Salih N.S."/>
            <person name="Samson R.A."/>
            <person name="Sandor E."/>
            <person name="Sanguinetti M."/>
            <person name="Schuetze T."/>
            <person name="Sepcic K."/>
            <person name="Shelest E."/>
            <person name="Sherlock G."/>
            <person name="Sophianopoulou V."/>
            <person name="Squina F.M."/>
            <person name="Sun H."/>
            <person name="Susca A."/>
            <person name="Todd R.B."/>
            <person name="Tsang A."/>
            <person name="Unkles S.E."/>
            <person name="van de Wiele N."/>
            <person name="van Rossen-Uffink D."/>
            <person name="Oliveira J.V."/>
            <person name="Vesth T.C."/>
            <person name="Visser J."/>
            <person name="Yu J.-H."/>
            <person name="Zhou M."/>
            <person name="Andersen M.R."/>
            <person name="Archer D.B."/>
            <person name="Baker S.E."/>
            <person name="Benoit I."/>
            <person name="Brakhage A.A."/>
            <person name="Braus G.H."/>
            <person name="Fischer R."/>
            <person name="Frisvad J.C."/>
            <person name="Goldman G.H."/>
            <person name="Houbraken J."/>
            <person name="Oakley B."/>
            <person name="Pocsi I."/>
            <person name="Scazzocchio C."/>
            <person name="Seiboth B."/>
            <person name="vanKuyk P.A."/>
            <person name="Wortman J."/>
            <person name="Dyer P.S."/>
            <person name="Grigoriev I.V."/>
        </authorList>
    </citation>
    <scope>NUCLEOTIDE SEQUENCE [LARGE SCALE GENOMIC DNA]</scope>
    <source>
        <strain evidence="16">DTO 134E9</strain>
    </source>
</reference>
<dbReference type="GeneID" id="63748395"/>
<dbReference type="GO" id="GO:0044611">
    <property type="term" value="C:nuclear pore inner ring"/>
    <property type="evidence" value="ECO:0007669"/>
    <property type="project" value="TreeGrafter"/>
</dbReference>
<evidence type="ECO:0000256" key="4">
    <source>
        <dbReference type="ARBA" id="ARBA00007373"/>
    </source>
</evidence>
<dbReference type="Gene3D" id="1.20.58.1780">
    <property type="match status" value="1"/>
</dbReference>
<evidence type="ECO:0000259" key="13">
    <source>
        <dbReference type="Pfam" id="PF03177"/>
    </source>
</evidence>
<dbReference type="InterPro" id="IPR014908">
    <property type="entry name" value="Nucleoporin_Nup133/Nup155_N"/>
</dbReference>
<feature type="compositionally biased region" description="Pro residues" evidence="12">
    <location>
        <begin position="1"/>
        <end position="10"/>
    </location>
</feature>
<dbReference type="PANTHER" id="PTHR10350">
    <property type="entry name" value="NUCLEAR PORE COMPLEX PROTEIN NUP155"/>
    <property type="match status" value="1"/>
</dbReference>
<dbReference type="SUPFAM" id="SSF101908">
    <property type="entry name" value="Putative isomerase YbhE"/>
    <property type="match status" value="1"/>
</dbReference>
<keyword evidence="11" id="KW-0539">Nucleus</keyword>
<keyword evidence="9" id="KW-0906">Nuclear pore complex</keyword>
<evidence type="ECO:0000256" key="6">
    <source>
        <dbReference type="ARBA" id="ARBA00022816"/>
    </source>
</evidence>
<feature type="compositionally biased region" description="Low complexity" evidence="12">
    <location>
        <begin position="51"/>
        <end position="66"/>
    </location>
</feature>
<dbReference type="Gene3D" id="1.25.40.450">
    <property type="entry name" value="Nucleoporin, helical domain, N-terminal subdomain"/>
    <property type="match status" value="1"/>
</dbReference>
<keyword evidence="5" id="KW-0813">Transport</keyword>
<dbReference type="Proteomes" id="UP000184383">
    <property type="component" value="Unassembled WGS sequence"/>
</dbReference>
<name>A0A1L9S448_ASPWE</name>
<dbReference type="GO" id="GO:0006405">
    <property type="term" value="P:RNA export from nucleus"/>
    <property type="evidence" value="ECO:0007669"/>
    <property type="project" value="TreeGrafter"/>
</dbReference>
<evidence type="ECO:0000256" key="10">
    <source>
        <dbReference type="ARBA" id="ARBA00023136"/>
    </source>
</evidence>
<evidence type="ECO:0000256" key="7">
    <source>
        <dbReference type="ARBA" id="ARBA00022927"/>
    </source>
</evidence>
<evidence type="ECO:0000256" key="1">
    <source>
        <dbReference type="ARBA" id="ARBA00004335"/>
    </source>
</evidence>
<proteinExistence type="inferred from homology"/>
<dbReference type="PANTHER" id="PTHR10350:SF6">
    <property type="entry name" value="NUCLEAR PORE COMPLEX PROTEIN NUP155"/>
    <property type="match status" value="1"/>
</dbReference>
<dbReference type="FunFam" id="1.20.120.1880:FF:000004">
    <property type="entry name" value="Non-repetitive nucleoporin, putative"/>
    <property type="match status" value="1"/>
</dbReference>
<dbReference type="Gene3D" id="1.20.120.1880">
    <property type="entry name" value="Nucleoporin, helical C-terminal domain"/>
    <property type="match status" value="1"/>
</dbReference>
<dbReference type="FunFam" id="1.25.40.440:FF:000001">
    <property type="entry name" value="Nuclear pore complex subunit"/>
    <property type="match status" value="1"/>
</dbReference>
<comment type="similarity">
    <text evidence="4">Belongs to the non-repetitive/WGA-negative nucleoporin family.</text>
</comment>
<dbReference type="Pfam" id="PF03177">
    <property type="entry name" value="Nucleoporin_C"/>
    <property type="match status" value="1"/>
</dbReference>
<evidence type="ECO:0000259" key="14">
    <source>
        <dbReference type="Pfam" id="PF08801"/>
    </source>
</evidence>
<evidence type="ECO:0000256" key="12">
    <source>
        <dbReference type="SAM" id="MobiDB-lite"/>
    </source>
</evidence>
<evidence type="ECO:0000256" key="2">
    <source>
        <dbReference type="ARBA" id="ARBA00004567"/>
    </source>
</evidence>
<dbReference type="FunFam" id="1.20.58.1780:FF:000003">
    <property type="entry name" value="Non-repetitive nucleoporin, putative"/>
    <property type="match status" value="1"/>
</dbReference>
<dbReference type="GO" id="GO:0051028">
    <property type="term" value="P:mRNA transport"/>
    <property type="evidence" value="ECO:0007669"/>
    <property type="project" value="UniProtKB-KW"/>
</dbReference>
<dbReference type="FunFam" id="1.25.40.450:FF:000002">
    <property type="entry name" value="Putative non-repetitive nucleoporin"/>
    <property type="match status" value="1"/>
</dbReference>
<dbReference type="InterPro" id="IPR042538">
    <property type="entry name" value="Nucleoporin_Nup155_C_3"/>
</dbReference>
<dbReference type="OrthoDB" id="338970at2759"/>
<evidence type="ECO:0000256" key="8">
    <source>
        <dbReference type="ARBA" id="ARBA00023010"/>
    </source>
</evidence>
<dbReference type="GO" id="GO:0036228">
    <property type="term" value="P:protein localization to nuclear inner membrane"/>
    <property type="evidence" value="ECO:0007669"/>
    <property type="project" value="TreeGrafter"/>
</dbReference>
<dbReference type="GO" id="GO:0000972">
    <property type="term" value="P:transcription-dependent tethering of RNA polymerase II gene DNA at nuclear periphery"/>
    <property type="evidence" value="ECO:0007669"/>
    <property type="project" value="TreeGrafter"/>
</dbReference>
<dbReference type="EMBL" id="KV878209">
    <property type="protein sequence ID" value="OJJ41903.1"/>
    <property type="molecule type" value="Genomic_DNA"/>
</dbReference>
<gene>
    <name evidence="15" type="ORF">ASPWEDRAFT_23948</name>
</gene>